<organism evidence="1 2">
    <name type="scientific">Yimella lutea</name>
    <dbReference type="NCBI Taxonomy" id="587872"/>
    <lineage>
        <taxon>Bacteria</taxon>
        <taxon>Bacillati</taxon>
        <taxon>Actinomycetota</taxon>
        <taxon>Actinomycetes</taxon>
        <taxon>Micrococcales</taxon>
        <taxon>Dermacoccaceae</taxon>
        <taxon>Yimella</taxon>
    </lineage>
</organism>
<sequence>MHNPLTQFVNWLREGYPEGVPPSDYSPLLSVLQRSLTDNEIEQVVTELRRSRGREVDEDEIRESVKSVAHALPTDKDIARVSKRLYNAGWRDPGVARAGVISPETDDREAGDV</sequence>
<dbReference type="Gene3D" id="6.10.140.2080">
    <property type="match status" value="1"/>
</dbReference>
<accession>A0A542EFM1</accession>
<dbReference type="EMBL" id="VFMO01000001">
    <property type="protein sequence ID" value="TQJ14152.1"/>
    <property type="molecule type" value="Genomic_DNA"/>
</dbReference>
<evidence type="ECO:0000313" key="2">
    <source>
        <dbReference type="Proteomes" id="UP000320806"/>
    </source>
</evidence>
<comment type="caution">
    <text evidence="1">The sequence shown here is derived from an EMBL/GenBank/DDBJ whole genome shotgun (WGS) entry which is preliminary data.</text>
</comment>
<dbReference type="Pfam" id="PF11829">
    <property type="entry name" value="DUF3349"/>
    <property type="match status" value="1"/>
</dbReference>
<dbReference type="OrthoDB" id="4350726at2"/>
<keyword evidence="2" id="KW-1185">Reference proteome</keyword>
<proteinExistence type="predicted"/>
<dbReference type="RefSeq" id="WP_141928047.1">
    <property type="nucleotide sequence ID" value="NZ_BAABCI010000034.1"/>
</dbReference>
<reference evidence="1 2" key="1">
    <citation type="submission" date="2019-06" db="EMBL/GenBank/DDBJ databases">
        <title>Sequencing the genomes of 1000 actinobacteria strains.</title>
        <authorList>
            <person name="Klenk H.-P."/>
        </authorList>
    </citation>
    <scope>NUCLEOTIDE SEQUENCE [LARGE SCALE GENOMIC DNA]</scope>
    <source>
        <strain evidence="1 2">DSM 19828</strain>
    </source>
</reference>
<dbReference type="AlphaFoldDB" id="A0A542EFM1"/>
<dbReference type="Gene3D" id="1.10.10.2390">
    <property type="match status" value="1"/>
</dbReference>
<gene>
    <name evidence="1" type="ORF">FB459_1599</name>
</gene>
<evidence type="ECO:0000313" key="1">
    <source>
        <dbReference type="EMBL" id="TQJ14152.1"/>
    </source>
</evidence>
<protein>
    <submittedName>
        <fullName evidence="1">Uncharacterized protein DUF3349</fullName>
    </submittedName>
</protein>
<dbReference type="Proteomes" id="UP000320806">
    <property type="component" value="Unassembled WGS sequence"/>
</dbReference>
<name>A0A542EFM1_9MICO</name>
<dbReference type="InterPro" id="IPR021784">
    <property type="entry name" value="DUF3349"/>
</dbReference>